<dbReference type="Proteomes" id="UP000218334">
    <property type="component" value="Unassembled WGS sequence"/>
</dbReference>
<sequence>MEPVRWFRHGLNYDDQYDRAKGLTYWSANSSAFPSMSVTSTAQLVSSKDDALIYAHVVGDSTKSYLVFVHSFTLSAPAFDNLFTKQS</sequence>
<accession>A0A2H3B1K7</accession>
<proteinExistence type="predicted"/>
<dbReference type="AlphaFoldDB" id="A0A2H3B1K7"/>
<gene>
    <name evidence="1" type="ORF">ARMSODRAFT_461065</name>
</gene>
<evidence type="ECO:0000313" key="1">
    <source>
        <dbReference type="EMBL" id="PBK64745.1"/>
    </source>
</evidence>
<protein>
    <submittedName>
        <fullName evidence="1">Uncharacterized protein</fullName>
    </submittedName>
</protein>
<name>A0A2H3B1K7_9AGAR</name>
<keyword evidence="2" id="KW-1185">Reference proteome</keyword>
<evidence type="ECO:0000313" key="2">
    <source>
        <dbReference type="Proteomes" id="UP000218334"/>
    </source>
</evidence>
<reference evidence="2" key="1">
    <citation type="journal article" date="2017" name="Nat. Ecol. Evol.">
        <title>Genome expansion and lineage-specific genetic innovations in the forest pathogenic fungi Armillaria.</title>
        <authorList>
            <person name="Sipos G."/>
            <person name="Prasanna A.N."/>
            <person name="Walter M.C."/>
            <person name="O'Connor E."/>
            <person name="Balint B."/>
            <person name="Krizsan K."/>
            <person name="Kiss B."/>
            <person name="Hess J."/>
            <person name="Varga T."/>
            <person name="Slot J."/>
            <person name="Riley R."/>
            <person name="Boka B."/>
            <person name="Rigling D."/>
            <person name="Barry K."/>
            <person name="Lee J."/>
            <person name="Mihaltcheva S."/>
            <person name="LaButti K."/>
            <person name="Lipzen A."/>
            <person name="Waldron R."/>
            <person name="Moloney N.M."/>
            <person name="Sperisen C."/>
            <person name="Kredics L."/>
            <person name="Vagvoelgyi C."/>
            <person name="Patrignani A."/>
            <person name="Fitzpatrick D."/>
            <person name="Nagy I."/>
            <person name="Doyle S."/>
            <person name="Anderson J.B."/>
            <person name="Grigoriev I.V."/>
            <person name="Gueldener U."/>
            <person name="Muensterkoetter M."/>
            <person name="Nagy L.G."/>
        </authorList>
    </citation>
    <scope>NUCLEOTIDE SEQUENCE [LARGE SCALE GENOMIC DNA]</scope>
    <source>
        <strain evidence="2">28-4</strain>
    </source>
</reference>
<organism evidence="1 2">
    <name type="scientific">Armillaria solidipes</name>
    <dbReference type="NCBI Taxonomy" id="1076256"/>
    <lineage>
        <taxon>Eukaryota</taxon>
        <taxon>Fungi</taxon>
        <taxon>Dikarya</taxon>
        <taxon>Basidiomycota</taxon>
        <taxon>Agaricomycotina</taxon>
        <taxon>Agaricomycetes</taxon>
        <taxon>Agaricomycetidae</taxon>
        <taxon>Agaricales</taxon>
        <taxon>Marasmiineae</taxon>
        <taxon>Physalacriaceae</taxon>
        <taxon>Armillaria</taxon>
    </lineage>
</organism>
<dbReference type="EMBL" id="KZ293450">
    <property type="protein sequence ID" value="PBK64745.1"/>
    <property type="molecule type" value="Genomic_DNA"/>
</dbReference>